<dbReference type="PROSITE" id="PS51186">
    <property type="entry name" value="GNAT"/>
    <property type="match status" value="1"/>
</dbReference>
<dbReference type="SUPFAM" id="SSF55729">
    <property type="entry name" value="Acyl-CoA N-acyltransferases (Nat)"/>
    <property type="match status" value="1"/>
</dbReference>
<dbReference type="Gene3D" id="3.40.630.30">
    <property type="match status" value="1"/>
</dbReference>
<feature type="domain" description="N-acetyltransferase" evidence="1">
    <location>
        <begin position="157"/>
        <end position="291"/>
    </location>
</feature>
<sequence>MRVLVSACLLGENCKYNGGNNRNERVLNYIKDKEVIPVCPEILTILGTPRPSVEIAAGRIIDKEGNDRELIYREGVEKALSRICGLKIDLAILQSRSPTCGVNEIYDGTFSGKKIPGSGIFAQALRKKGIPLMDAEDVPAMMLCGYRPKYCQKLAELFYETVHTVNRKDYTREQVDAWADGQVDLEAWNRSFLEHHTVVAWESGQLAGFGDMARDGYLDRLYVHKDFQGRGIASAICDELERTSGRAAFTVHASITSRSFFEKRGYRMVKEQQVERHGVKLTNFIMEKLPM</sequence>
<dbReference type="EMBL" id="BAABXL010000001">
    <property type="protein sequence ID" value="GAA6268396.1"/>
    <property type="molecule type" value="Genomic_DNA"/>
</dbReference>
<dbReference type="PANTHER" id="PTHR43451">
    <property type="entry name" value="ACETYLTRANSFERASE (GNAT) FAMILY PROTEIN"/>
    <property type="match status" value="1"/>
</dbReference>
<evidence type="ECO:0000313" key="3">
    <source>
        <dbReference type="Proteomes" id="UP001600894"/>
    </source>
</evidence>
<dbReference type="Pfam" id="PF04463">
    <property type="entry name" value="2-thiour_desulf"/>
    <property type="match status" value="1"/>
</dbReference>
<protein>
    <recommendedName>
        <fullName evidence="1">N-acetyltransferase domain-containing protein</fullName>
    </recommendedName>
</protein>
<dbReference type="Pfam" id="PF13673">
    <property type="entry name" value="Acetyltransf_10"/>
    <property type="match status" value="1"/>
</dbReference>
<accession>A0ABQ0AWL1</accession>
<organism evidence="2 3">
    <name type="scientific">Enterocloster alcoholdehydrogenati</name>
    <dbReference type="NCBI Taxonomy" id="2547410"/>
    <lineage>
        <taxon>Bacteria</taxon>
        <taxon>Bacillati</taxon>
        <taxon>Bacillota</taxon>
        <taxon>Clostridia</taxon>
        <taxon>Lachnospirales</taxon>
        <taxon>Lachnospiraceae</taxon>
        <taxon>Enterocloster</taxon>
    </lineage>
</organism>
<keyword evidence="3" id="KW-1185">Reference proteome</keyword>
<dbReference type="CDD" id="cd04301">
    <property type="entry name" value="NAT_SF"/>
    <property type="match status" value="1"/>
</dbReference>
<dbReference type="InterPro" id="IPR052564">
    <property type="entry name" value="N-acetyltrans/Recomb-assoc"/>
</dbReference>
<evidence type="ECO:0000313" key="2">
    <source>
        <dbReference type="EMBL" id="GAA6268396.1"/>
    </source>
</evidence>
<evidence type="ECO:0000259" key="1">
    <source>
        <dbReference type="PROSITE" id="PS51186"/>
    </source>
</evidence>
<name>A0ABQ0AWL1_9FIRM</name>
<gene>
    <name evidence="2" type="ORF">F130042H8_14560</name>
</gene>
<dbReference type="InterPro" id="IPR016181">
    <property type="entry name" value="Acyl_CoA_acyltransferase"/>
</dbReference>
<reference evidence="2 3" key="1">
    <citation type="submission" date="2024-04" db="EMBL/GenBank/DDBJ databases">
        <title>Defined microbial consortia suppress multidrug-resistant proinflammatory Enterobacteriaceae via ecological control.</title>
        <authorList>
            <person name="Furuichi M."/>
            <person name="Kawaguchi T."/>
            <person name="Pust M."/>
            <person name="Yasuma K."/>
            <person name="Plichta D."/>
            <person name="Hasegawa N."/>
            <person name="Ohya T."/>
            <person name="Bhattarai S."/>
            <person name="Sasajima S."/>
            <person name="Aoto Y."/>
            <person name="Tuganbaev T."/>
            <person name="Yaginuma M."/>
            <person name="Ueda M."/>
            <person name="Okahashi N."/>
            <person name="Amafuji K."/>
            <person name="Kiridooshi Y."/>
            <person name="Sugita K."/>
            <person name="Strazar M."/>
            <person name="Skelly A."/>
            <person name="Suda W."/>
            <person name="Hattori M."/>
            <person name="Nakamoto N."/>
            <person name="Caballero S."/>
            <person name="Norman J."/>
            <person name="Olle B."/>
            <person name="Tanoue T."/>
            <person name="Arita M."/>
            <person name="Bucci V."/>
            <person name="Atarashi K."/>
            <person name="Xavier R."/>
            <person name="Honda K."/>
        </authorList>
    </citation>
    <scope>NUCLEOTIDE SEQUENCE [LARGE SCALE GENOMIC DNA]</scope>
    <source>
        <strain evidence="3">f13</strain>
    </source>
</reference>
<proteinExistence type="predicted"/>
<comment type="caution">
    <text evidence="2">The sequence shown here is derived from an EMBL/GenBank/DDBJ whole genome shotgun (WGS) entry which is preliminary data.</text>
</comment>
<dbReference type="PANTHER" id="PTHR43451:SF1">
    <property type="entry name" value="ACETYLTRANSFERASE"/>
    <property type="match status" value="1"/>
</dbReference>
<dbReference type="InterPro" id="IPR007553">
    <property type="entry name" value="2-thiour_desulf"/>
</dbReference>
<dbReference type="Proteomes" id="UP001600894">
    <property type="component" value="Unassembled WGS sequence"/>
</dbReference>
<dbReference type="InterPro" id="IPR000182">
    <property type="entry name" value="GNAT_dom"/>
</dbReference>